<dbReference type="Proteomes" id="UP000320160">
    <property type="component" value="Unassembled WGS sequence"/>
</dbReference>
<dbReference type="Pfam" id="PF00501">
    <property type="entry name" value="AMP-binding"/>
    <property type="match status" value="1"/>
</dbReference>
<protein>
    <submittedName>
        <fullName evidence="3">Acyl--CoA ligase</fullName>
    </submittedName>
</protein>
<dbReference type="InterPro" id="IPR025110">
    <property type="entry name" value="AMP-bd_C"/>
</dbReference>
<dbReference type="InterPro" id="IPR020845">
    <property type="entry name" value="AMP-binding_CS"/>
</dbReference>
<dbReference type="AlphaFoldDB" id="A0A553WCV7"/>
<dbReference type="PANTHER" id="PTHR24096:SF267">
    <property type="entry name" value="MALONATE--COA LIGASE ACSF3, MITOCHONDRIAL"/>
    <property type="match status" value="1"/>
</dbReference>
<keyword evidence="3" id="KW-0436">Ligase</keyword>
<dbReference type="EMBL" id="VKKU01000002">
    <property type="protein sequence ID" value="TSB02482.1"/>
    <property type="molecule type" value="Genomic_DNA"/>
</dbReference>
<evidence type="ECO:0000259" key="2">
    <source>
        <dbReference type="Pfam" id="PF13193"/>
    </source>
</evidence>
<comment type="caution">
    <text evidence="3">The sequence shown here is derived from an EMBL/GenBank/DDBJ whole genome shotgun (WGS) entry which is preliminary data.</text>
</comment>
<reference evidence="3 4" key="1">
    <citation type="submission" date="2019-07" db="EMBL/GenBank/DDBJ databases">
        <authorList>
            <person name="Park M."/>
        </authorList>
    </citation>
    <scope>NUCLEOTIDE SEQUENCE [LARGE SCALE GENOMIC DNA]</scope>
    <source>
        <strain evidence="3 4">KCTC32445</strain>
    </source>
</reference>
<proteinExistence type="predicted"/>
<dbReference type="GO" id="GO:0016405">
    <property type="term" value="F:CoA-ligase activity"/>
    <property type="evidence" value="ECO:0007669"/>
    <property type="project" value="TreeGrafter"/>
</dbReference>
<dbReference type="Gene3D" id="3.30.300.30">
    <property type="match status" value="1"/>
</dbReference>
<dbReference type="Pfam" id="PF13193">
    <property type="entry name" value="AMP-binding_C"/>
    <property type="match status" value="1"/>
</dbReference>
<dbReference type="OrthoDB" id="9803968at2"/>
<evidence type="ECO:0000313" key="4">
    <source>
        <dbReference type="Proteomes" id="UP000320160"/>
    </source>
</evidence>
<dbReference type="InterPro" id="IPR045851">
    <property type="entry name" value="AMP-bd_C_sf"/>
</dbReference>
<dbReference type="PROSITE" id="PS00455">
    <property type="entry name" value="AMP_BINDING"/>
    <property type="match status" value="1"/>
</dbReference>
<gene>
    <name evidence="3" type="ORF">FOM92_15470</name>
</gene>
<dbReference type="InterPro" id="IPR042099">
    <property type="entry name" value="ANL_N_sf"/>
</dbReference>
<dbReference type="PANTHER" id="PTHR24096">
    <property type="entry name" value="LONG-CHAIN-FATTY-ACID--COA LIGASE"/>
    <property type="match status" value="1"/>
</dbReference>
<dbReference type="InterPro" id="IPR000873">
    <property type="entry name" value="AMP-dep_synth/lig_dom"/>
</dbReference>
<dbReference type="RefSeq" id="WP_143777700.1">
    <property type="nucleotide sequence ID" value="NZ_VKKU01000002.1"/>
</dbReference>
<dbReference type="Gene3D" id="3.40.50.12780">
    <property type="entry name" value="N-terminal domain of ligase-like"/>
    <property type="match status" value="1"/>
</dbReference>
<sequence length="537" mass="57479">MTSSDLIFDKVTGPGSPFEIGERDGMRQFVNAPSDLNQMIERTRAFGDRPMIVEGDLRLSYADVFVRRDALAAALGIEKGDRVGLCMKNSAAWMIGFLAILARGGVAVAVNSRGAPNELAAMLDDVGAAIVLADSDRARRLREGGYAGRIIEAQEFPSDGTMALDPVSPAQADDAAAILFTSGTTGRVKGAVLSHKNLIHGIMLMQLSGVMILHGMAEKFGTDVETLRANLPQAAVLQVYPLFHISGLGSAFLSPMLAGSKIVVMHHWDPEEALRLIAAERVTMFTGVPTMLWDILNKAHLESADLSSLTNIGTGGQALPVNLLDAIRSACPQAFMGTGYGLTETSGSVAQAVGEDFIRNRTAAGRVLSLVDMKIDAPEGQAGEIMVRGPMVMKGYWNRPEETAAVLSADGWFRTGDIGMVDDEGYIFIVDRKKDMVISGGENIYCAEVERIMGAMDGVAECAAFGIPDERLGELLVAFVVGSGVTEQEIIQEVGEKLARYKAPGHVRFVSEPLPRNAVGKVDKIKLRAMWPDLAGV</sequence>
<organism evidence="3 4">
    <name type="scientific">Sphingorhabdus contaminans</name>
    <dbReference type="NCBI Taxonomy" id="1343899"/>
    <lineage>
        <taxon>Bacteria</taxon>
        <taxon>Pseudomonadati</taxon>
        <taxon>Pseudomonadota</taxon>
        <taxon>Alphaproteobacteria</taxon>
        <taxon>Sphingomonadales</taxon>
        <taxon>Sphingomonadaceae</taxon>
        <taxon>Sphingorhabdus</taxon>
    </lineage>
</organism>
<keyword evidence="4" id="KW-1185">Reference proteome</keyword>
<feature type="domain" description="AMP-dependent synthetase/ligase" evidence="1">
    <location>
        <begin position="43"/>
        <end position="397"/>
    </location>
</feature>
<accession>A0A553WCV7</accession>
<dbReference type="SUPFAM" id="SSF56801">
    <property type="entry name" value="Acetyl-CoA synthetase-like"/>
    <property type="match status" value="1"/>
</dbReference>
<name>A0A553WCV7_9SPHN</name>
<evidence type="ECO:0000259" key="1">
    <source>
        <dbReference type="Pfam" id="PF00501"/>
    </source>
</evidence>
<feature type="domain" description="AMP-binding enzyme C-terminal" evidence="2">
    <location>
        <begin position="448"/>
        <end position="521"/>
    </location>
</feature>
<evidence type="ECO:0000313" key="3">
    <source>
        <dbReference type="EMBL" id="TSB02482.1"/>
    </source>
</evidence>